<keyword evidence="2" id="KW-0813">Transport</keyword>
<keyword evidence="3" id="KW-1003">Cell membrane</keyword>
<reference evidence="9 10" key="1">
    <citation type="submission" date="2023-06" db="EMBL/GenBank/DDBJ databases">
        <title>Microbacterium sp. nov., isolated from a waste landfill.</title>
        <authorList>
            <person name="Wen W."/>
        </authorList>
    </citation>
    <scope>NUCLEOTIDE SEQUENCE [LARGE SCALE GENOMIC DNA]</scope>
    <source>
        <strain evidence="9 10">ASV49</strain>
    </source>
</reference>
<dbReference type="CDD" id="cd06173">
    <property type="entry name" value="MFS_MefA_like"/>
    <property type="match status" value="1"/>
</dbReference>
<evidence type="ECO:0000259" key="8">
    <source>
        <dbReference type="PROSITE" id="PS50850"/>
    </source>
</evidence>
<dbReference type="EMBL" id="JASXSZ010000004">
    <property type="protein sequence ID" value="MDL9980454.1"/>
    <property type="molecule type" value="Genomic_DNA"/>
</dbReference>
<keyword evidence="4 7" id="KW-0812">Transmembrane</keyword>
<proteinExistence type="predicted"/>
<dbReference type="InterPro" id="IPR010290">
    <property type="entry name" value="TM_effector"/>
</dbReference>
<keyword evidence="5 7" id="KW-1133">Transmembrane helix</keyword>
<feature type="domain" description="Major facilitator superfamily (MFS) profile" evidence="8">
    <location>
        <begin position="1"/>
        <end position="403"/>
    </location>
</feature>
<dbReference type="RefSeq" id="WP_286289403.1">
    <property type="nucleotide sequence ID" value="NZ_JASXSZ010000004.1"/>
</dbReference>
<dbReference type="PANTHER" id="PTHR23513">
    <property type="entry name" value="INTEGRAL MEMBRANE EFFLUX PROTEIN-RELATED"/>
    <property type="match status" value="1"/>
</dbReference>
<dbReference type="InterPro" id="IPR036259">
    <property type="entry name" value="MFS_trans_sf"/>
</dbReference>
<feature type="transmembrane region" description="Helical" evidence="7">
    <location>
        <begin position="229"/>
        <end position="247"/>
    </location>
</feature>
<dbReference type="Proteomes" id="UP001235064">
    <property type="component" value="Unassembled WGS sequence"/>
</dbReference>
<evidence type="ECO:0000256" key="5">
    <source>
        <dbReference type="ARBA" id="ARBA00022989"/>
    </source>
</evidence>
<dbReference type="Gene3D" id="1.20.1250.20">
    <property type="entry name" value="MFS general substrate transporter like domains"/>
    <property type="match status" value="1"/>
</dbReference>
<gene>
    <name evidence="9" type="ORF">QSV35_14015</name>
</gene>
<accession>A0ABT7N180</accession>
<keyword evidence="6 7" id="KW-0472">Membrane</keyword>
<dbReference type="Pfam" id="PF05977">
    <property type="entry name" value="MFS_3"/>
    <property type="match status" value="1"/>
</dbReference>
<evidence type="ECO:0000313" key="10">
    <source>
        <dbReference type="Proteomes" id="UP001235064"/>
    </source>
</evidence>
<evidence type="ECO:0000256" key="1">
    <source>
        <dbReference type="ARBA" id="ARBA00004651"/>
    </source>
</evidence>
<comment type="subcellular location">
    <subcellularLocation>
        <location evidence="1">Cell membrane</location>
        <topology evidence="1">Multi-pass membrane protein</topology>
    </subcellularLocation>
</comment>
<feature type="transmembrane region" description="Helical" evidence="7">
    <location>
        <begin position="83"/>
        <end position="106"/>
    </location>
</feature>
<feature type="transmembrane region" description="Helical" evidence="7">
    <location>
        <begin position="52"/>
        <end position="71"/>
    </location>
</feature>
<feature type="transmembrane region" description="Helical" evidence="7">
    <location>
        <begin position="383"/>
        <end position="400"/>
    </location>
</feature>
<feature type="transmembrane region" description="Helical" evidence="7">
    <location>
        <begin position="291"/>
        <end position="312"/>
    </location>
</feature>
<evidence type="ECO:0000256" key="6">
    <source>
        <dbReference type="ARBA" id="ARBA00023136"/>
    </source>
</evidence>
<name>A0ABT7N180_9MICO</name>
<organism evidence="9 10">
    <name type="scientific">Microbacterium candidum</name>
    <dbReference type="NCBI Taxonomy" id="3041922"/>
    <lineage>
        <taxon>Bacteria</taxon>
        <taxon>Bacillati</taxon>
        <taxon>Actinomycetota</taxon>
        <taxon>Actinomycetes</taxon>
        <taxon>Micrococcales</taxon>
        <taxon>Microbacteriaceae</taxon>
        <taxon>Microbacterium</taxon>
    </lineage>
</organism>
<keyword evidence="10" id="KW-1185">Reference proteome</keyword>
<comment type="caution">
    <text evidence="9">The sequence shown here is derived from an EMBL/GenBank/DDBJ whole genome shotgun (WGS) entry which is preliminary data.</text>
</comment>
<feature type="transmembrane region" description="Helical" evidence="7">
    <location>
        <begin position="349"/>
        <end position="371"/>
    </location>
</feature>
<dbReference type="PROSITE" id="PS50850">
    <property type="entry name" value="MFS"/>
    <property type="match status" value="1"/>
</dbReference>
<evidence type="ECO:0000256" key="7">
    <source>
        <dbReference type="SAM" id="Phobius"/>
    </source>
</evidence>
<feature type="transmembrane region" description="Helical" evidence="7">
    <location>
        <begin position="259"/>
        <end position="284"/>
    </location>
</feature>
<dbReference type="InterPro" id="IPR020846">
    <property type="entry name" value="MFS_dom"/>
</dbReference>
<evidence type="ECO:0000256" key="2">
    <source>
        <dbReference type="ARBA" id="ARBA00022448"/>
    </source>
</evidence>
<dbReference type="PANTHER" id="PTHR23513:SF11">
    <property type="entry name" value="STAPHYLOFERRIN A TRANSPORTER"/>
    <property type="match status" value="1"/>
</dbReference>
<dbReference type="SUPFAM" id="SSF103473">
    <property type="entry name" value="MFS general substrate transporter"/>
    <property type="match status" value="1"/>
</dbReference>
<feature type="transmembrane region" description="Helical" evidence="7">
    <location>
        <begin position="176"/>
        <end position="195"/>
    </location>
</feature>
<evidence type="ECO:0000256" key="4">
    <source>
        <dbReference type="ARBA" id="ARBA00022692"/>
    </source>
</evidence>
<protein>
    <submittedName>
        <fullName evidence="9">MFS transporter</fullName>
    </submittedName>
</protein>
<feature type="transmembrane region" description="Helical" evidence="7">
    <location>
        <begin position="318"/>
        <end position="337"/>
    </location>
</feature>
<sequence length="549" mass="58105">MSESAVGSAWAPLRRPVFRSLWLAQTGSNLGGWMQTVAAQWFLVQSGAGSAVVAWVQAASLLPVLFLSLFAGVLADRLDRRRWLLAMNIVSAVLAVTLTALSWTGILAAPSLLIMTFLLGSSAALTMPAWQAIQPDLVPREEIPAAASLGSITVNAARAVGPAIAGMLVALTGPTLVFALNAVSFLGVVLALVLWHQPRQEKSGWREPLGQAMAAGVRYLVAGPVVRRLLLRALLFAIPASALWALLPSAAEGEMGLGATGYGLLLAMLGVGSIIGAVLMPIAVKRLSPSIVLGSSAVLFALGTVCVAWWPLPVVLPVLLAAGIAWTGTLTTLNAAMQLSAAPWVRARAISVYLIVMLGGQGVGAFLWGAVSAAVGVTTTLEIAAGLLVLTGLSVIVLPLHPDTNRLDRTIVPYCSPEPQLIFEPDPTDGPVVVSIVYRVTPANTDAFLSAVVALRDSRRRTGATEWALERSGERGDQYREEFRVRSWGEYRASRAQRWTGFDASVIAAVLDLAEVQSESHEFVVRLPARRHQAARRTRTTPSAGTPTP</sequence>
<evidence type="ECO:0000256" key="3">
    <source>
        <dbReference type="ARBA" id="ARBA00022475"/>
    </source>
</evidence>
<evidence type="ECO:0000313" key="9">
    <source>
        <dbReference type="EMBL" id="MDL9980454.1"/>
    </source>
</evidence>